<sequence>MIQRIVSAITGKSSAPSSNTPQDDAARLNLKSSSSSPPDDCIDCQIQAQKKNQVPRNDIASSKDEGPCADVYRSVAECMTQNQGQVSKCTKEWAVFQRCHAQHRNAK</sequence>
<reference evidence="2" key="1">
    <citation type="submission" date="2021-01" db="EMBL/GenBank/DDBJ databases">
        <authorList>
            <person name="Corre E."/>
            <person name="Pelletier E."/>
            <person name="Niang G."/>
            <person name="Scheremetjew M."/>
            <person name="Finn R."/>
            <person name="Kale V."/>
            <person name="Holt S."/>
            <person name="Cochrane G."/>
            <person name="Meng A."/>
            <person name="Brown T."/>
            <person name="Cohen L."/>
        </authorList>
    </citation>
    <scope>NUCLEOTIDE SEQUENCE</scope>
    <source>
        <strain evidence="2">CCMP3328</strain>
    </source>
</reference>
<dbReference type="AlphaFoldDB" id="A0A7R9ZJG3"/>
<name>A0A7R9ZJG3_9STRA</name>
<evidence type="ECO:0000313" key="2">
    <source>
        <dbReference type="EMBL" id="CAD8331431.1"/>
    </source>
</evidence>
<dbReference type="SUPFAM" id="SSF47072">
    <property type="entry name" value="Cysteine alpha-hairpin motif"/>
    <property type="match status" value="1"/>
</dbReference>
<dbReference type="InterPro" id="IPR009069">
    <property type="entry name" value="Cys_alpha_HP_mot_SF"/>
</dbReference>
<accession>A0A7R9ZJG3</accession>
<feature type="region of interest" description="Disordered" evidence="1">
    <location>
        <begin position="1"/>
        <end position="42"/>
    </location>
</feature>
<protein>
    <recommendedName>
        <fullName evidence="3">CHCH domain-containing protein</fullName>
    </recommendedName>
</protein>
<evidence type="ECO:0000256" key="1">
    <source>
        <dbReference type="SAM" id="MobiDB-lite"/>
    </source>
</evidence>
<proteinExistence type="predicted"/>
<evidence type="ECO:0008006" key="3">
    <source>
        <dbReference type="Google" id="ProtNLM"/>
    </source>
</evidence>
<gene>
    <name evidence="2" type="ORF">CAUS1442_LOCUS3530</name>
</gene>
<dbReference type="EMBL" id="HBEF01005694">
    <property type="protein sequence ID" value="CAD8331431.1"/>
    <property type="molecule type" value="Transcribed_RNA"/>
</dbReference>
<organism evidence="2">
    <name type="scientific">Craspedostauros australis</name>
    <dbReference type="NCBI Taxonomy" id="1486917"/>
    <lineage>
        <taxon>Eukaryota</taxon>
        <taxon>Sar</taxon>
        <taxon>Stramenopiles</taxon>
        <taxon>Ochrophyta</taxon>
        <taxon>Bacillariophyta</taxon>
        <taxon>Bacillariophyceae</taxon>
        <taxon>Bacillariophycidae</taxon>
        <taxon>Naviculales</taxon>
        <taxon>Naviculaceae</taxon>
        <taxon>Craspedostauros</taxon>
    </lineage>
</organism>
<feature type="compositionally biased region" description="Polar residues" evidence="1">
    <location>
        <begin position="10"/>
        <end position="22"/>
    </location>
</feature>
<dbReference type="PROSITE" id="PS51808">
    <property type="entry name" value="CHCH"/>
    <property type="match status" value="1"/>
</dbReference>